<keyword evidence="2" id="KW-1185">Reference proteome</keyword>
<evidence type="ECO:0000313" key="1">
    <source>
        <dbReference type="EMBL" id="KAI4861459.1"/>
    </source>
</evidence>
<dbReference type="EMBL" id="MU393552">
    <property type="protein sequence ID" value="KAI4861459.1"/>
    <property type="molecule type" value="Genomic_DNA"/>
</dbReference>
<reference evidence="1 2" key="1">
    <citation type="journal article" date="2022" name="New Phytol.">
        <title>Ecological generalism drives hyperdiversity of secondary metabolite gene clusters in xylarialean endophytes.</title>
        <authorList>
            <person name="Franco M.E.E."/>
            <person name="Wisecaver J.H."/>
            <person name="Arnold A.E."/>
            <person name="Ju Y.M."/>
            <person name="Slot J.C."/>
            <person name="Ahrendt S."/>
            <person name="Moore L.P."/>
            <person name="Eastman K.E."/>
            <person name="Scott K."/>
            <person name="Konkel Z."/>
            <person name="Mondo S.J."/>
            <person name="Kuo A."/>
            <person name="Hayes R.D."/>
            <person name="Haridas S."/>
            <person name="Andreopoulos B."/>
            <person name="Riley R."/>
            <person name="LaButti K."/>
            <person name="Pangilinan J."/>
            <person name="Lipzen A."/>
            <person name="Amirebrahimi M."/>
            <person name="Yan J."/>
            <person name="Adam C."/>
            <person name="Keymanesh K."/>
            <person name="Ng V."/>
            <person name="Louie K."/>
            <person name="Northen T."/>
            <person name="Drula E."/>
            <person name="Henrissat B."/>
            <person name="Hsieh H.M."/>
            <person name="Youens-Clark K."/>
            <person name="Lutzoni F."/>
            <person name="Miadlikowska J."/>
            <person name="Eastwood D.C."/>
            <person name="Hamelin R.C."/>
            <person name="Grigoriev I.V."/>
            <person name="U'Ren J.M."/>
        </authorList>
    </citation>
    <scope>NUCLEOTIDE SEQUENCE [LARGE SCALE GENOMIC DNA]</scope>
    <source>
        <strain evidence="1 2">CBS 119005</strain>
    </source>
</reference>
<name>A0ACB9YQ06_9PEZI</name>
<gene>
    <name evidence="1" type="ORF">F4820DRAFT_67917</name>
</gene>
<evidence type="ECO:0000313" key="2">
    <source>
        <dbReference type="Proteomes" id="UP001497700"/>
    </source>
</evidence>
<sequence>MFPIEFGPKRFCLQSLLWSGLLFRSRCENIWMDRDRSELGMLGSPVDYMTITITTTIAYKPTSTPGDSTYSLLGCYSHGTGDSRGGHPFGQEEGYTLPAIPPNRLTIRACLEGCAALKSPDESSDHYEYIGFMNGGECICGSQLNPEARKLSPEECQAPCSGDTRLSCGGSDTIAVYSRIAASEDTNTAHTDNGNENTASTRVKSHPYTGAQWLSSSASTASALLKATDKTQSTDARSNPSSTSEGVAFRTAGAAGETQGTSGTWPSSSTPSSSPPGEPGTSSTSSTIAAVTGSLSGAIILTALSVLCFRAYRRKKQREDDNDTHAQGAEQKHGKQQNKKRHPRRPVPSAIDTKPGRAKSRDDSAVDLGVATDFKDMVPTTPALESGGRIQHSGLHSRLKSPTSDRDTLYDTLMGEVRSGPALPKPPQPPTSSASGPSSSSSAASSSVQWRGAPPQQTPTTASAALFDFGFDAASSPNRSGPGPASGSSLASPAAAARSEAALGARAWHRRKLSTPFQPPASGPPSMPLPPTPPQQQQQQQQAKGGGGGGGLYAMGKVANASARSLGAESVPPPTPPLKDSPTLPRKTQTQALAAGSRGGQEGAGAGAERGGNGDGDGGRHGQGIEAVEPVPTLPHMMPGGEITPTRRRGTMYAGPRDESEDDKSETSRSSLSASTVATSILFPLDADDDDDRTWSGA</sequence>
<accession>A0ACB9YQ06</accession>
<protein>
    <submittedName>
        <fullName evidence="1">Uncharacterized protein</fullName>
    </submittedName>
</protein>
<comment type="caution">
    <text evidence="1">The sequence shown here is derived from an EMBL/GenBank/DDBJ whole genome shotgun (WGS) entry which is preliminary data.</text>
</comment>
<proteinExistence type="predicted"/>
<dbReference type="Proteomes" id="UP001497700">
    <property type="component" value="Unassembled WGS sequence"/>
</dbReference>
<organism evidence="1 2">
    <name type="scientific">Hypoxylon rubiginosum</name>
    <dbReference type="NCBI Taxonomy" id="110542"/>
    <lineage>
        <taxon>Eukaryota</taxon>
        <taxon>Fungi</taxon>
        <taxon>Dikarya</taxon>
        <taxon>Ascomycota</taxon>
        <taxon>Pezizomycotina</taxon>
        <taxon>Sordariomycetes</taxon>
        <taxon>Xylariomycetidae</taxon>
        <taxon>Xylariales</taxon>
        <taxon>Hypoxylaceae</taxon>
        <taxon>Hypoxylon</taxon>
    </lineage>
</organism>